<comment type="caution">
    <text evidence="1">The sequence shown here is derived from an EMBL/GenBank/DDBJ whole genome shotgun (WGS) entry which is preliminary data.</text>
</comment>
<accession>T0HQM5</accession>
<dbReference type="Proteomes" id="UP000015524">
    <property type="component" value="Unassembled WGS sequence"/>
</dbReference>
<evidence type="ECO:0000313" key="1">
    <source>
        <dbReference type="EMBL" id="EQB01630.1"/>
    </source>
</evidence>
<dbReference type="PATRIC" id="fig|1114964.3.peg.2011"/>
<dbReference type="eggNOG" id="COG0507">
    <property type="taxonomic scope" value="Bacteria"/>
</dbReference>
<dbReference type="EMBL" id="ATIB01000058">
    <property type="protein sequence ID" value="EQB01630.1"/>
    <property type="molecule type" value="Genomic_DNA"/>
</dbReference>
<reference evidence="1 2" key="1">
    <citation type="journal article" date="2013" name="Genome Announc.">
        <title>Draft Genome Sequence of a Hexachlorocyclohexane-Degrading Bacterium, Sphingobium baderi Strain LL03T.</title>
        <authorList>
            <person name="Kaur J."/>
            <person name="Verma H."/>
            <person name="Tripathi C."/>
            <person name="Khurana J.P."/>
            <person name="Lal R."/>
        </authorList>
    </citation>
    <scope>NUCLEOTIDE SEQUENCE [LARGE SCALE GENOMIC DNA]</scope>
    <source>
        <strain evidence="1 2">LL03</strain>
    </source>
</reference>
<protein>
    <submittedName>
        <fullName evidence="1">Uncharacterized protein</fullName>
    </submittedName>
</protein>
<dbReference type="AlphaFoldDB" id="T0HQM5"/>
<evidence type="ECO:0000313" key="2">
    <source>
        <dbReference type="Proteomes" id="UP000015524"/>
    </source>
</evidence>
<proteinExistence type="predicted"/>
<keyword evidence="2" id="KW-1185">Reference proteome</keyword>
<sequence>MRADPNLRADRFVERWQQLSQDRDRLYRAGDMAGRKTLGQEMAGMAKSLERDPQVESILRGRTRELGLEIGMSPGRELGRELSRGLGISHDRGLSR</sequence>
<gene>
    <name evidence="1" type="ORF">L485_10285</name>
</gene>
<organism evidence="1 2">
    <name type="scientific">Sphingobium baderi LL03</name>
    <dbReference type="NCBI Taxonomy" id="1114964"/>
    <lineage>
        <taxon>Bacteria</taxon>
        <taxon>Pseudomonadati</taxon>
        <taxon>Pseudomonadota</taxon>
        <taxon>Alphaproteobacteria</taxon>
        <taxon>Sphingomonadales</taxon>
        <taxon>Sphingomonadaceae</taxon>
        <taxon>Sphingobium</taxon>
    </lineage>
</organism>
<name>T0HQM5_9SPHN</name>